<dbReference type="PANTHER" id="PTHR10183:SF379">
    <property type="entry name" value="CALPAIN-5"/>
    <property type="match status" value="1"/>
</dbReference>
<keyword evidence="3 6" id="KW-0378">Hydrolase</keyword>
<dbReference type="PROSITE" id="PS00139">
    <property type="entry name" value="THIOL_PROTEASE_CYS"/>
    <property type="match status" value="1"/>
</dbReference>
<dbReference type="SUPFAM" id="SSF54001">
    <property type="entry name" value="Cysteine proteinases"/>
    <property type="match status" value="1"/>
</dbReference>
<dbReference type="Proteomes" id="UP000006671">
    <property type="component" value="Unassembled WGS sequence"/>
</dbReference>
<evidence type="ECO:0000256" key="4">
    <source>
        <dbReference type="ARBA" id="ARBA00022807"/>
    </source>
</evidence>
<dbReference type="OrthoDB" id="424753at2759"/>
<dbReference type="EMBL" id="GG738878">
    <property type="protein sequence ID" value="EFC42719.1"/>
    <property type="molecule type" value="Genomic_DNA"/>
</dbReference>
<dbReference type="InterPro" id="IPR022684">
    <property type="entry name" value="Calpain_cysteine_protease"/>
</dbReference>
<feature type="region of interest" description="Disordered" evidence="7">
    <location>
        <begin position="212"/>
        <end position="231"/>
    </location>
</feature>
<dbReference type="KEGG" id="ngr:NAEGRDRAFT_80331"/>
<dbReference type="InterPro" id="IPR038765">
    <property type="entry name" value="Papain-like_cys_pep_sf"/>
</dbReference>
<evidence type="ECO:0000256" key="7">
    <source>
        <dbReference type="SAM" id="MobiDB-lite"/>
    </source>
</evidence>
<feature type="domain" description="Calpain catalytic" evidence="8">
    <location>
        <begin position="23"/>
        <end position="396"/>
    </location>
</feature>
<feature type="active site" evidence="5 6">
    <location>
        <position position="304"/>
    </location>
</feature>
<dbReference type="Pfam" id="PF00648">
    <property type="entry name" value="Peptidase_C2"/>
    <property type="match status" value="1"/>
</dbReference>
<accession>D2VKN2</accession>
<evidence type="ECO:0000256" key="2">
    <source>
        <dbReference type="ARBA" id="ARBA00022670"/>
    </source>
</evidence>
<dbReference type="PROSITE" id="PS50203">
    <property type="entry name" value="CALPAIN_CAT"/>
    <property type="match status" value="1"/>
</dbReference>
<comment type="similarity">
    <text evidence="1">Belongs to the peptidase C2 family.</text>
</comment>
<evidence type="ECO:0000313" key="10">
    <source>
        <dbReference type="Proteomes" id="UP000006671"/>
    </source>
</evidence>
<organism evidence="10">
    <name type="scientific">Naegleria gruberi</name>
    <name type="common">Amoeba</name>
    <dbReference type="NCBI Taxonomy" id="5762"/>
    <lineage>
        <taxon>Eukaryota</taxon>
        <taxon>Discoba</taxon>
        <taxon>Heterolobosea</taxon>
        <taxon>Tetramitia</taxon>
        <taxon>Eutetramitia</taxon>
        <taxon>Vahlkampfiidae</taxon>
        <taxon>Naegleria</taxon>
    </lineage>
</organism>
<dbReference type="InterPro" id="IPR001300">
    <property type="entry name" value="Peptidase_C2_calpain_cat"/>
</dbReference>
<dbReference type="InterPro" id="IPR000169">
    <property type="entry name" value="Pept_cys_AS"/>
</dbReference>
<dbReference type="InParanoid" id="D2VKN2"/>
<dbReference type="STRING" id="5762.D2VKN2"/>
<keyword evidence="2 6" id="KW-0645">Protease</keyword>
<dbReference type="PRINTS" id="PR00704">
    <property type="entry name" value="CALPAIN"/>
</dbReference>
<dbReference type="RefSeq" id="XP_002675463.1">
    <property type="nucleotide sequence ID" value="XM_002675417.1"/>
</dbReference>
<sequence>MTTYQSKEEFYSMQKDLAPLEEPYVDLDFPADETSFGYEDLEGMNYNGFMRLSELCDDPQIICDGIDVNDIAQGSFGNCWILSSLAAVARYPHIIAHLFVKANVEMGQYTLRLFWRNEWRYVTIDDYVPVSSDGSLLGVRSKNPNELWPTIVEKAIAKIFGSYYKTDGGDGTLGIQIFTGCLPQFEYLKNHVSCTQEECDCEEEAKKKKKLKNTKKRKKVNTKETAEEEEEGVEEEPFGGLCKEDIWKSILKGVKNGNAIGFASENESGLGDTNTTESGIVDGHYYALIDACDYNGNQLVRLRNPWGCTEWKGAWSDTSKEMTTKVKRELNLRVTRQSKLIEELCKDTVLLPVVDTATDAKSRRKRNKAEKDDGVFWMHFDDVINCFSRMTVGHIVDIECFYKDENSFGYQFSPKLLHNVHQSSYFPTYRQILKHDEKDETCENEEGECILTQQFTLSVDRTCDVLIALRMIHDDMDKFNSYLELSCEELEIKCDGLYVFTGTRRRVPKGDYTFYVKSECRDEEFSDVEVTLVWENRKAQLTLNEEEVVAEEEETYEEEEE</sequence>
<evidence type="ECO:0000256" key="6">
    <source>
        <dbReference type="PROSITE-ProRule" id="PRU00239"/>
    </source>
</evidence>
<name>D2VKN2_NAEGR</name>
<gene>
    <name evidence="9" type="ORF">NAEGRDRAFT_80331</name>
</gene>
<protein>
    <submittedName>
        <fullName evidence="9">Calcium-dependent cytoplasmic cysteine proteinase</fullName>
    </submittedName>
</protein>
<reference evidence="9 10" key="1">
    <citation type="journal article" date="2010" name="Cell">
        <title>The genome of Naegleria gruberi illuminates early eukaryotic versatility.</title>
        <authorList>
            <person name="Fritz-Laylin L.K."/>
            <person name="Prochnik S.E."/>
            <person name="Ginger M.L."/>
            <person name="Dacks J.B."/>
            <person name="Carpenter M.L."/>
            <person name="Field M.C."/>
            <person name="Kuo A."/>
            <person name="Paredez A."/>
            <person name="Chapman J."/>
            <person name="Pham J."/>
            <person name="Shu S."/>
            <person name="Neupane R."/>
            <person name="Cipriano M."/>
            <person name="Mancuso J."/>
            <person name="Tu H."/>
            <person name="Salamov A."/>
            <person name="Lindquist E."/>
            <person name="Shapiro H."/>
            <person name="Lucas S."/>
            <person name="Grigoriev I.V."/>
            <person name="Cande W.Z."/>
            <person name="Fulton C."/>
            <person name="Rokhsar D.S."/>
            <person name="Dawson S.C."/>
        </authorList>
    </citation>
    <scope>NUCLEOTIDE SEQUENCE [LARGE SCALE GENOMIC DNA]</scope>
    <source>
        <strain evidence="9 10">NEG-M</strain>
    </source>
</reference>
<dbReference type="GO" id="GO:0006508">
    <property type="term" value="P:proteolysis"/>
    <property type="evidence" value="ECO:0007669"/>
    <property type="project" value="UniProtKB-KW"/>
</dbReference>
<dbReference type="SMART" id="SM00230">
    <property type="entry name" value="CysPc"/>
    <property type="match status" value="1"/>
</dbReference>
<dbReference type="VEuPathDB" id="AmoebaDB:NAEGRDRAFT_80331"/>
<feature type="active site" evidence="5 6">
    <location>
        <position position="284"/>
    </location>
</feature>
<dbReference type="PANTHER" id="PTHR10183">
    <property type="entry name" value="CALPAIN"/>
    <property type="match status" value="1"/>
</dbReference>
<evidence type="ECO:0000256" key="3">
    <source>
        <dbReference type="ARBA" id="ARBA00022801"/>
    </source>
</evidence>
<evidence type="ECO:0000313" key="9">
    <source>
        <dbReference type="EMBL" id="EFC42719.1"/>
    </source>
</evidence>
<dbReference type="GeneID" id="8852270"/>
<keyword evidence="10" id="KW-1185">Reference proteome</keyword>
<dbReference type="AlphaFoldDB" id="D2VKN2"/>
<proteinExistence type="inferred from homology"/>
<evidence type="ECO:0000256" key="5">
    <source>
        <dbReference type="PIRSR" id="PIRSR622684-1"/>
    </source>
</evidence>
<dbReference type="eggNOG" id="KOG0045">
    <property type="taxonomic scope" value="Eukaryota"/>
</dbReference>
<keyword evidence="4 6" id="KW-0788">Thiol protease</keyword>
<feature type="active site" evidence="5 6">
    <location>
        <position position="79"/>
    </location>
</feature>
<evidence type="ECO:0000259" key="8">
    <source>
        <dbReference type="PROSITE" id="PS50203"/>
    </source>
</evidence>
<dbReference type="GO" id="GO:0004198">
    <property type="term" value="F:calcium-dependent cysteine-type endopeptidase activity"/>
    <property type="evidence" value="ECO:0007669"/>
    <property type="project" value="InterPro"/>
</dbReference>
<dbReference type="Gene3D" id="3.90.70.10">
    <property type="entry name" value="Cysteine proteinases"/>
    <property type="match status" value="1"/>
</dbReference>
<evidence type="ECO:0000256" key="1">
    <source>
        <dbReference type="ARBA" id="ARBA00007623"/>
    </source>
</evidence>